<reference evidence="1" key="1">
    <citation type="submission" date="2021-01" db="EMBL/GenBank/DDBJ databases">
        <authorList>
            <consortium name="Genoscope - CEA"/>
            <person name="William W."/>
        </authorList>
    </citation>
    <scope>NUCLEOTIDE SEQUENCE</scope>
</reference>
<keyword evidence="2" id="KW-1185">Reference proteome</keyword>
<dbReference type="AlphaFoldDB" id="A0A8S1P621"/>
<accession>A0A8S1P621</accession>
<comment type="caution">
    <text evidence="1">The sequence shown here is derived from an EMBL/GenBank/DDBJ whole genome shotgun (WGS) entry which is preliminary data.</text>
</comment>
<evidence type="ECO:0000313" key="1">
    <source>
        <dbReference type="EMBL" id="CAD8098477.1"/>
    </source>
</evidence>
<sequence>MMSKDISYESKIKMIYALQKIGEKQSLLMRQIKKNRQDKQNERKNLKLKIKSFFRFFKFYLEKQCGSQIKTQ</sequence>
<gene>
    <name evidence="1" type="ORF">PSON_ATCC_30995.1.T0700138</name>
</gene>
<proteinExistence type="predicted"/>
<dbReference type="Proteomes" id="UP000692954">
    <property type="component" value="Unassembled WGS sequence"/>
</dbReference>
<dbReference type="EMBL" id="CAJJDN010000070">
    <property type="protein sequence ID" value="CAD8098477.1"/>
    <property type="molecule type" value="Genomic_DNA"/>
</dbReference>
<protein>
    <submittedName>
        <fullName evidence="1">Uncharacterized protein</fullName>
    </submittedName>
</protein>
<name>A0A8S1P621_9CILI</name>
<organism evidence="1 2">
    <name type="scientific">Paramecium sonneborni</name>
    <dbReference type="NCBI Taxonomy" id="65129"/>
    <lineage>
        <taxon>Eukaryota</taxon>
        <taxon>Sar</taxon>
        <taxon>Alveolata</taxon>
        <taxon>Ciliophora</taxon>
        <taxon>Intramacronucleata</taxon>
        <taxon>Oligohymenophorea</taxon>
        <taxon>Peniculida</taxon>
        <taxon>Parameciidae</taxon>
        <taxon>Paramecium</taxon>
    </lineage>
</organism>
<evidence type="ECO:0000313" key="2">
    <source>
        <dbReference type="Proteomes" id="UP000692954"/>
    </source>
</evidence>